<name>A0ABX7LRM0_9CAUL</name>
<accession>A0ABX7LRM0</accession>
<dbReference type="InterPro" id="IPR000064">
    <property type="entry name" value="NLP_P60_dom"/>
</dbReference>
<evidence type="ECO:0000256" key="2">
    <source>
        <dbReference type="ARBA" id="ARBA00022670"/>
    </source>
</evidence>
<dbReference type="InterPro" id="IPR038765">
    <property type="entry name" value="Papain-like_cys_pep_sf"/>
</dbReference>
<proteinExistence type="inferred from homology"/>
<gene>
    <name evidence="7" type="ORF">JX001_14730</name>
</gene>
<dbReference type="InterPro" id="IPR011929">
    <property type="entry name" value="Phage_pept_NlpC/P60"/>
</dbReference>
<evidence type="ECO:0000313" key="8">
    <source>
        <dbReference type="Proteomes" id="UP000662957"/>
    </source>
</evidence>
<evidence type="ECO:0000259" key="6">
    <source>
        <dbReference type="PROSITE" id="PS51935"/>
    </source>
</evidence>
<dbReference type="Gene3D" id="3.90.1720.10">
    <property type="entry name" value="endopeptidase domain like (from Nostoc punctiforme)"/>
    <property type="match status" value="1"/>
</dbReference>
<keyword evidence="8" id="KW-1185">Reference proteome</keyword>
<dbReference type="PROSITE" id="PS51935">
    <property type="entry name" value="NLPC_P60"/>
    <property type="match status" value="1"/>
</dbReference>
<dbReference type="EMBL" id="CP070968">
    <property type="protein sequence ID" value="QSF53991.1"/>
    <property type="molecule type" value="Genomic_DNA"/>
</dbReference>
<reference evidence="7 8" key="1">
    <citation type="submission" date="2021-02" db="EMBL/GenBank/DDBJ databases">
        <title>Brevundimonas sp. CS1 genome sequence.</title>
        <authorList>
            <person name="Lee K."/>
            <person name="Choi Y.-J."/>
            <person name="Son H.-R."/>
        </authorList>
    </citation>
    <scope>NUCLEOTIDE SEQUENCE [LARGE SCALE GENOMIC DNA]</scope>
    <source>
        <strain evidence="7 8">CS1</strain>
    </source>
</reference>
<dbReference type="RefSeq" id="WP_205681576.1">
    <property type="nucleotide sequence ID" value="NZ_CP070968.1"/>
</dbReference>
<dbReference type="SUPFAM" id="SSF54001">
    <property type="entry name" value="Cysteine proteinases"/>
    <property type="match status" value="1"/>
</dbReference>
<keyword evidence="4" id="KW-0788">Thiol protease</keyword>
<keyword evidence="3" id="KW-0378">Hydrolase</keyword>
<evidence type="ECO:0000256" key="1">
    <source>
        <dbReference type="ARBA" id="ARBA00007074"/>
    </source>
</evidence>
<evidence type="ECO:0000256" key="3">
    <source>
        <dbReference type="ARBA" id="ARBA00022801"/>
    </source>
</evidence>
<evidence type="ECO:0000256" key="4">
    <source>
        <dbReference type="ARBA" id="ARBA00022807"/>
    </source>
</evidence>
<feature type="compositionally biased region" description="Polar residues" evidence="5">
    <location>
        <begin position="180"/>
        <end position="189"/>
    </location>
</feature>
<evidence type="ECO:0000256" key="5">
    <source>
        <dbReference type="SAM" id="MobiDB-lite"/>
    </source>
</evidence>
<dbReference type="Pfam" id="PF00877">
    <property type="entry name" value="NLPC_P60"/>
    <property type="match status" value="1"/>
</dbReference>
<keyword evidence="2" id="KW-0645">Protease</keyword>
<dbReference type="Proteomes" id="UP000662957">
    <property type="component" value="Chromosome"/>
</dbReference>
<feature type="region of interest" description="Disordered" evidence="5">
    <location>
        <begin position="151"/>
        <end position="198"/>
    </location>
</feature>
<protein>
    <submittedName>
        <fullName evidence="7">C40 family peptidase</fullName>
    </submittedName>
</protein>
<feature type="domain" description="NlpC/P60" evidence="6">
    <location>
        <begin position="1"/>
        <end position="143"/>
    </location>
</feature>
<sequence length="198" mass="21259">MRGSAVVVSARSWLGTPYRHQASVKGVGADCLGLVRGVWREVVGEEPEVLPAYSADWAEVGGRETLLEAAGRWMRPVVVDQMRAGDVLLFRMSPGAAMKHCAILSDVGGPEPRMIHAYWGRAVVESWMGVWWRRRLAAVFRFPILHREAGEGDRAQRGGGGESPTNFGEAGSEVGCAVAPSTTSWSPSPVNGGGFLEA</sequence>
<comment type="similarity">
    <text evidence="1">Belongs to the peptidase C40 family.</text>
</comment>
<organism evidence="7 8">
    <name type="scientific">Brevundimonas fontaquae</name>
    <dbReference type="NCBI Taxonomy" id="2813778"/>
    <lineage>
        <taxon>Bacteria</taxon>
        <taxon>Pseudomonadati</taxon>
        <taxon>Pseudomonadota</taxon>
        <taxon>Alphaproteobacteria</taxon>
        <taxon>Caulobacterales</taxon>
        <taxon>Caulobacteraceae</taxon>
        <taxon>Brevundimonas</taxon>
    </lineage>
</organism>
<dbReference type="NCBIfam" id="TIGR02219">
    <property type="entry name" value="phage_NlpC_fam"/>
    <property type="match status" value="1"/>
</dbReference>
<evidence type="ECO:0000313" key="7">
    <source>
        <dbReference type="EMBL" id="QSF53991.1"/>
    </source>
</evidence>